<dbReference type="CDD" id="cd23659">
    <property type="entry name" value="USP_At3g01520-like"/>
    <property type="match status" value="1"/>
</dbReference>
<evidence type="ECO:0000313" key="4">
    <source>
        <dbReference type="EMBL" id="ORZ32569.1"/>
    </source>
</evidence>
<evidence type="ECO:0000313" key="3">
    <source>
        <dbReference type="EMBL" id="ORZ29960.1"/>
    </source>
</evidence>
<feature type="domain" description="UspA" evidence="2">
    <location>
        <begin position="26"/>
        <end position="174"/>
    </location>
</feature>
<dbReference type="InterPro" id="IPR006016">
    <property type="entry name" value="UspA"/>
</dbReference>
<dbReference type="Pfam" id="PF00582">
    <property type="entry name" value="Usp"/>
    <property type="match status" value="1"/>
</dbReference>
<gene>
    <name evidence="3" type="ORF">BCR44DRAFT_1465382</name>
    <name evidence="4" type="ORF">BCR44DRAFT_28252</name>
</gene>
<dbReference type="PANTHER" id="PTHR31964:SF113">
    <property type="entry name" value="USPA DOMAIN-CONTAINING PROTEIN"/>
    <property type="match status" value="1"/>
</dbReference>
<accession>A0A1Y2HDD3</accession>
<name>A0A1Y2HDD3_9FUNG</name>
<dbReference type="Proteomes" id="UP000193411">
    <property type="component" value="Unassembled WGS sequence"/>
</dbReference>
<dbReference type="InterPro" id="IPR014729">
    <property type="entry name" value="Rossmann-like_a/b/a_fold"/>
</dbReference>
<dbReference type="SUPFAM" id="SSF52402">
    <property type="entry name" value="Adenine nucleotide alpha hydrolases-like"/>
    <property type="match status" value="1"/>
</dbReference>
<reference evidence="4 5" key="1">
    <citation type="submission" date="2016-07" db="EMBL/GenBank/DDBJ databases">
        <title>Pervasive Adenine N6-methylation of Active Genes in Fungi.</title>
        <authorList>
            <consortium name="DOE Joint Genome Institute"/>
            <person name="Mondo S.J."/>
            <person name="Dannebaum R.O."/>
            <person name="Kuo R.C."/>
            <person name="Labutti K."/>
            <person name="Haridas S."/>
            <person name="Kuo A."/>
            <person name="Salamov A."/>
            <person name="Ahrendt S.R."/>
            <person name="Lipzen A."/>
            <person name="Sullivan W."/>
            <person name="Andreopoulos W.B."/>
            <person name="Clum A."/>
            <person name="Lindquist E."/>
            <person name="Daum C."/>
            <person name="Ramamoorthy G.K."/>
            <person name="Gryganskyi A."/>
            <person name="Culley D."/>
            <person name="Magnuson J.K."/>
            <person name="James T.Y."/>
            <person name="O'Malley M.A."/>
            <person name="Stajich J.E."/>
            <person name="Spatafora J.W."/>
            <person name="Visel A."/>
            <person name="Grigoriev I.V."/>
        </authorList>
    </citation>
    <scope>NUCLEOTIDE SEQUENCE [LARGE SCALE GENOMIC DNA]</scope>
    <source>
        <strain evidence="4 5">PL171</strain>
    </source>
</reference>
<dbReference type="EMBL" id="MCFL01000045">
    <property type="protein sequence ID" value="ORZ32569.1"/>
    <property type="molecule type" value="Genomic_DNA"/>
</dbReference>
<sequence>MSSEPQATITITSPPPNSGSNRVFTLVCAVDASIPSLQAFDAAANLVLHMHPSNYRLIVVYIVALNSESKMPYFDHLDKAYNLEIQDEARHAITECKAYLSRYDHHTNLQYEFVTVEGEGEVGPVLHAYLKESIPETDMVVVGTHNYQGLKKMLYGSVSEYCLQNLPYPVTVVKPAASVPGTGLEGVAIKQAKTRSRTSSNASLPQSPTHH</sequence>
<organism evidence="4 5">
    <name type="scientific">Catenaria anguillulae PL171</name>
    <dbReference type="NCBI Taxonomy" id="765915"/>
    <lineage>
        <taxon>Eukaryota</taxon>
        <taxon>Fungi</taxon>
        <taxon>Fungi incertae sedis</taxon>
        <taxon>Blastocladiomycota</taxon>
        <taxon>Blastocladiomycetes</taxon>
        <taxon>Blastocladiales</taxon>
        <taxon>Catenariaceae</taxon>
        <taxon>Catenaria</taxon>
    </lineage>
</organism>
<feature type="compositionally biased region" description="Polar residues" evidence="1">
    <location>
        <begin position="197"/>
        <end position="211"/>
    </location>
</feature>
<dbReference type="PRINTS" id="PR01438">
    <property type="entry name" value="UNVRSLSTRESS"/>
</dbReference>
<evidence type="ECO:0000313" key="5">
    <source>
        <dbReference type="Proteomes" id="UP000193411"/>
    </source>
</evidence>
<feature type="region of interest" description="Disordered" evidence="1">
    <location>
        <begin position="189"/>
        <end position="211"/>
    </location>
</feature>
<proteinExistence type="predicted"/>
<dbReference type="Gene3D" id="3.40.50.620">
    <property type="entry name" value="HUPs"/>
    <property type="match status" value="1"/>
</dbReference>
<dbReference type="AlphaFoldDB" id="A0A1Y2HDD3"/>
<keyword evidence="5" id="KW-1185">Reference proteome</keyword>
<dbReference type="InterPro" id="IPR006015">
    <property type="entry name" value="Universal_stress_UspA"/>
</dbReference>
<comment type="caution">
    <text evidence="4">The sequence shown here is derived from an EMBL/GenBank/DDBJ whole genome shotgun (WGS) entry which is preliminary data.</text>
</comment>
<evidence type="ECO:0000259" key="2">
    <source>
        <dbReference type="Pfam" id="PF00582"/>
    </source>
</evidence>
<evidence type="ECO:0000256" key="1">
    <source>
        <dbReference type="SAM" id="MobiDB-lite"/>
    </source>
</evidence>
<dbReference type="EMBL" id="MCFL01000113">
    <property type="protein sequence ID" value="ORZ29960.1"/>
    <property type="molecule type" value="Genomic_DNA"/>
</dbReference>
<protein>
    <recommendedName>
        <fullName evidence="2">UspA domain-containing protein</fullName>
    </recommendedName>
</protein>
<dbReference type="OrthoDB" id="843225at2759"/>
<dbReference type="PANTHER" id="PTHR31964">
    <property type="entry name" value="ADENINE NUCLEOTIDE ALPHA HYDROLASES-LIKE SUPERFAMILY PROTEIN"/>
    <property type="match status" value="1"/>
</dbReference>